<evidence type="ECO:0000256" key="1">
    <source>
        <dbReference type="SAM" id="SignalP"/>
    </source>
</evidence>
<dbReference type="EMBL" id="JBGUAW010000004">
    <property type="protein sequence ID" value="MFA9460565.1"/>
    <property type="molecule type" value="Genomic_DNA"/>
</dbReference>
<dbReference type="InterPro" id="IPR023614">
    <property type="entry name" value="Porin_dom_sf"/>
</dbReference>
<keyword evidence="3" id="KW-1185">Reference proteome</keyword>
<feature type="chain" id="PRO_5045729458" description="Porin" evidence="1">
    <location>
        <begin position="23"/>
        <end position="376"/>
    </location>
</feature>
<protein>
    <recommendedName>
        <fullName evidence="4">Porin</fullName>
    </recommendedName>
</protein>
<sequence>MRNKLVAAAIAGLVAVPAGAQAEAEVNWFGFNQITANTGGADAQGDGGGLQFGADRIRIGYKAKFDSGAFSKLQVDFNSTGVDNDNISPGDSISNTNQLPNIIKDAVVGYDFGPANVQVGMRKTPIGMDFNTSGKKLDIIKRGMEKDYVLERTNGAYVFGNASGVGYAAFIGNPATRSGAVDEDRSVNDAGNFGETNSYGGRLDYSMGKLLYAEISYGMSAATDTVNNAEDYSVFDIGVKSMPMPGLTLKAEYLDASNVDNVDSRDQTVWFAHAGYEFTPMVEGVVRHYNSEHDPASGSSSTVSETWIGANFFLNPEVHHEARIQLFYAMAGGDTKDSDYGGGNSAGDFHRIKGAQYNADDGDYDGAIWAMFQTSF</sequence>
<dbReference type="RefSeq" id="WP_373655348.1">
    <property type="nucleotide sequence ID" value="NZ_JBGUAW010000004.1"/>
</dbReference>
<evidence type="ECO:0000313" key="3">
    <source>
        <dbReference type="Proteomes" id="UP001575181"/>
    </source>
</evidence>
<gene>
    <name evidence="2" type="ORF">ACERLL_06950</name>
</gene>
<comment type="caution">
    <text evidence="2">The sequence shown here is derived from an EMBL/GenBank/DDBJ whole genome shotgun (WGS) entry which is preliminary data.</text>
</comment>
<keyword evidence="1" id="KW-0732">Signal</keyword>
<accession>A0ABV4TWV5</accession>
<evidence type="ECO:0000313" key="2">
    <source>
        <dbReference type="EMBL" id="MFA9460565.1"/>
    </source>
</evidence>
<feature type="signal peptide" evidence="1">
    <location>
        <begin position="1"/>
        <end position="22"/>
    </location>
</feature>
<organism evidence="2 3">
    <name type="scientific">Thiohalorhabdus methylotrophus</name>
    <dbReference type="NCBI Taxonomy" id="3242694"/>
    <lineage>
        <taxon>Bacteria</taxon>
        <taxon>Pseudomonadati</taxon>
        <taxon>Pseudomonadota</taxon>
        <taxon>Gammaproteobacteria</taxon>
        <taxon>Thiohalorhabdales</taxon>
        <taxon>Thiohalorhabdaceae</taxon>
        <taxon>Thiohalorhabdus</taxon>
    </lineage>
</organism>
<reference evidence="2 3" key="1">
    <citation type="submission" date="2024-08" db="EMBL/GenBank/DDBJ databases">
        <title>Whole-genome sequencing of halo(alkali)philic microorganisms from hypersaline lakes.</title>
        <authorList>
            <person name="Sorokin D.Y."/>
            <person name="Merkel A.Y."/>
            <person name="Messina E."/>
            <person name="Yakimov M."/>
        </authorList>
    </citation>
    <scope>NUCLEOTIDE SEQUENCE [LARGE SCALE GENOMIC DNA]</scope>
    <source>
        <strain evidence="2 3">Cl-TMA</strain>
    </source>
</reference>
<proteinExistence type="predicted"/>
<name>A0ABV4TWV5_9GAMM</name>
<evidence type="ECO:0008006" key="4">
    <source>
        <dbReference type="Google" id="ProtNLM"/>
    </source>
</evidence>
<dbReference type="Proteomes" id="UP001575181">
    <property type="component" value="Unassembled WGS sequence"/>
</dbReference>
<dbReference type="Gene3D" id="2.40.160.10">
    <property type="entry name" value="Porin"/>
    <property type="match status" value="1"/>
</dbReference>
<dbReference type="SUPFAM" id="SSF56935">
    <property type="entry name" value="Porins"/>
    <property type="match status" value="1"/>
</dbReference>